<keyword evidence="3" id="KW-1185">Reference proteome</keyword>
<dbReference type="Proteomes" id="UP001205906">
    <property type="component" value="Unassembled WGS sequence"/>
</dbReference>
<sequence length="190" mass="21478">MNVHARYPTTPDEFVRWNENREGRREFVRGTVVEMMINTTIRHAVIASRLTAILLRQFPYPEFFVGSADVAVRTHAGIRYPDVFVDRGSPEHGDLGLVAEHPVLLAEVLSSSSVGRDFLEKAAEYTAIPSLRFYLVASQDEPRVWLWARDAQDAWQEPQETEGTEPVVSLSDLDATLPLAELYAGIEPRR</sequence>
<gene>
    <name evidence="2" type="ORF">NGM99_03735</name>
</gene>
<dbReference type="CDD" id="cd06260">
    <property type="entry name" value="DUF820-like"/>
    <property type="match status" value="1"/>
</dbReference>
<protein>
    <submittedName>
        <fullName evidence="2">Uma2 family endonuclease</fullName>
    </submittedName>
</protein>
<dbReference type="RefSeq" id="WP_252816144.1">
    <property type="nucleotide sequence ID" value="NZ_JAMXQS010000002.1"/>
</dbReference>
<name>A0ABT1C2M5_9HYPH</name>
<comment type="caution">
    <text evidence="2">The sequence shown here is derived from an EMBL/GenBank/DDBJ whole genome shotgun (WGS) entry which is preliminary data.</text>
</comment>
<keyword evidence="2" id="KW-0255">Endonuclease</keyword>
<dbReference type="PANTHER" id="PTHR36558:SF1">
    <property type="entry name" value="RESTRICTION ENDONUCLEASE DOMAIN-CONTAINING PROTEIN-RELATED"/>
    <property type="match status" value="1"/>
</dbReference>
<dbReference type="EMBL" id="JAMXQS010000002">
    <property type="protein sequence ID" value="MCO6048898.1"/>
    <property type="molecule type" value="Genomic_DNA"/>
</dbReference>
<keyword evidence="2" id="KW-0378">Hydrolase</keyword>
<evidence type="ECO:0000313" key="3">
    <source>
        <dbReference type="Proteomes" id="UP001205906"/>
    </source>
</evidence>
<reference evidence="2 3" key="1">
    <citation type="submission" date="2022-06" db="EMBL/GenBank/DDBJ databases">
        <title>Mesorhizobium sp. strain RP14 Genome sequencing and assembly.</title>
        <authorList>
            <person name="Kim I."/>
        </authorList>
    </citation>
    <scope>NUCLEOTIDE SEQUENCE [LARGE SCALE GENOMIC DNA]</scope>
    <source>
        <strain evidence="3">RP14(2022)</strain>
    </source>
</reference>
<dbReference type="InterPro" id="IPR012296">
    <property type="entry name" value="Nuclease_put_TT1808"/>
</dbReference>
<dbReference type="Pfam" id="PF05685">
    <property type="entry name" value="Uma2"/>
    <property type="match status" value="1"/>
</dbReference>
<dbReference type="InterPro" id="IPR008538">
    <property type="entry name" value="Uma2"/>
</dbReference>
<dbReference type="PANTHER" id="PTHR36558">
    <property type="entry name" value="GLR1098 PROTEIN"/>
    <property type="match status" value="1"/>
</dbReference>
<dbReference type="SUPFAM" id="SSF52980">
    <property type="entry name" value="Restriction endonuclease-like"/>
    <property type="match status" value="1"/>
</dbReference>
<evidence type="ECO:0000313" key="2">
    <source>
        <dbReference type="EMBL" id="MCO6048898.1"/>
    </source>
</evidence>
<evidence type="ECO:0000259" key="1">
    <source>
        <dbReference type="Pfam" id="PF05685"/>
    </source>
</evidence>
<keyword evidence="2" id="KW-0540">Nuclease</keyword>
<dbReference type="InterPro" id="IPR011335">
    <property type="entry name" value="Restrct_endonuc-II-like"/>
</dbReference>
<dbReference type="Gene3D" id="3.90.1570.10">
    <property type="entry name" value="tt1808, chain A"/>
    <property type="match status" value="1"/>
</dbReference>
<proteinExistence type="predicted"/>
<accession>A0ABT1C2M5</accession>
<feature type="domain" description="Putative restriction endonuclease" evidence="1">
    <location>
        <begin position="12"/>
        <end position="169"/>
    </location>
</feature>
<organism evidence="2 3">
    <name type="scientific">Mesorhizobium liriopis</name>
    <dbReference type="NCBI Taxonomy" id="2953882"/>
    <lineage>
        <taxon>Bacteria</taxon>
        <taxon>Pseudomonadati</taxon>
        <taxon>Pseudomonadota</taxon>
        <taxon>Alphaproteobacteria</taxon>
        <taxon>Hyphomicrobiales</taxon>
        <taxon>Phyllobacteriaceae</taxon>
        <taxon>Mesorhizobium</taxon>
    </lineage>
</organism>
<dbReference type="GO" id="GO:0004519">
    <property type="term" value="F:endonuclease activity"/>
    <property type="evidence" value="ECO:0007669"/>
    <property type="project" value="UniProtKB-KW"/>
</dbReference>